<accession>A0A6M7WL50</accession>
<feature type="chain" id="PRO_5026729069" evidence="1">
    <location>
        <begin position="27"/>
        <end position="102"/>
    </location>
</feature>
<evidence type="ECO:0000313" key="3">
    <source>
        <dbReference type="Proteomes" id="UP000503017"/>
    </source>
</evidence>
<name>A0A6M7WL50_RHILI</name>
<dbReference type="AlphaFoldDB" id="A0A6M7WL50"/>
<dbReference type="Proteomes" id="UP000503017">
    <property type="component" value="Chromosome"/>
</dbReference>
<feature type="signal peptide" evidence="1">
    <location>
        <begin position="1"/>
        <end position="26"/>
    </location>
</feature>
<evidence type="ECO:0000256" key="1">
    <source>
        <dbReference type="SAM" id="SignalP"/>
    </source>
</evidence>
<reference evidence="2 3" key="1">
    <citation type="submission" date="2018-10" db="EMBL/GenBank/DDBJ databases">
        <authorList>
            <person name="Perry B.J."/>
            <person name="Sullivan J.T."/>
            <person name="Murphy R.J.T."/>
            <person name="Ramsay J.P."/>
            <person name="Ronson C.W."/>
        </authorList>
    </citation>
    <scope>NUCLEOTIDE SEQUENCE [LARGE SCALE GENOMIC DNA]</scope>
    <source>
        <strain evidence="2 3">R88b</strain>
    </source>
</reference>
<dbReference type="EMBL" id="CP033367">
    <property type="protein sequence ID" value="QKD02837.1"/>
    <property type="molecule type" value="Genomic_DNA"/>
</dbReference>
<proteinExistence type="predicted"/>
<gene>
    <name evidence="2" type="ORF">EB235_16065</name>
</gene>
<sequence length="102" mass="10680">MKHARSKMAFAVLALGLFQDLGAAQAEQVKASGCARAGTEAGCIILQDGDKTYQITSAKPKPAIDTYGTVTGTISSKMTICMEGKPLEAAEWTPDPTKACTN</sequence>
<protein>
    <submittedName>
        <fullName evidence="2">Uncharacterized protein</fullName>
    </submittedName>
</protein>
<evidence type="ECO:0000313" key="2">
    <source>
        <dbReference type="EMBL" id="QKD02837.1"/>
    </source>
</evidence>
<organism evidence="2 3">
    <name type="scientific">Mesorhizobium loti R88b</name>
    <dbReference type="NCBI Taxonomy" id="935548"/>
    <lineage>
        <taxon>Bacteria</taxon>
        <taxon>Pseudomonadati</taxon>
        <taxon>Pseudomonadota</taxon>
        <taxon>Alphaproteobacteria</taxon>
        <taxon>Hyphomicrobiales</taxon>
        <taxon>Phyllobacteriaceae</taxon>
        <taxon>Mesorhizobium</taxon>
    </lineage>
</organism>
<keyword evidence="1" id="KW-0732">Signal</keyword>